<proteinExistence type="inferred from homology"/>
<organism evidence="2 3">
    <name type="scientific">Marinobacterium mangrovicola</name>
    <dbReference type="NCBI Taxonomy" id="1476959"/>
    <lineage>
        <taxon>Bacteria</taxon>
        <taxon>Pseudomonadati</taxon>
        <taxon>Pseudomonadota</taxon>
        <taxon>Gammaproteobacteria</taxon>
        <taxon>Oceanospirillales</taxon>
        <taxon>Oceanospirillaceae</taxon>
        <taxon>Marinobacterium</taxon>
    </lineage>
</organism>
<evidence type="ECO:0000256" key="1">
    <source>
        <dbReference type="ARBA" id="ARBA00044755"/>
    </source>
</evidence>
<gene>
    <name evidence="2" type="ORF">CLV83_1671</name>
</gene>
<dbReference type="Pfam" id="PF04519">
    <property type="entry name" value="Bactofilin"/>
    <property type="match status" value="1"/>
</dbReference>
<evidence type="ECO:0000313" key="3">
    <source>
        <dbReference type="Proteomes" id="UP000294546"/>
    </source>
</evidence>
<dbReference type="Proteomes" id="UP000294546">
    <property type="component" value="Unassembled WGS sequence"/>
</dbReference>
<dbReference type="EMBL" id="SMFU01000007">
    <property type="protein sequence ID" value="TCK09561.1"/>
    <property type="molecule type" value="Genomic_DNA"/>
</dbReference>
<comment type="similarity">
    <text evidence="1">Belongs to the bactofilin family.</text>
</comment>
<keyword evidence="3" id="KW-1185">Reference proteome</keyword>
<dbReference type="PANTHER" id="PTHR35024">
    <property type="entry name" value="HYPOTHETICAL CYTOSOLIC PROTEIN"/>
    <property type="match status" value="1"/>
</dbReference>
<dbReference type="InterPro" id="IPR007607">
    <property type="entry name" value="BacA/B"/>
</dbReference>
<dbReference type="RefSeq" id="WP_132290064.1">
    <property type="nucleotide sequence ID" value="NZ_SMFU01000007.1"/>
</dbReference>
<dbReference type="OrthoDB" id="5612117at2"/>
<name>A0A4R1GQ21_9GAMM</name>
<comment type="caution">
    <text evidence="2">The sequence shown here is derived from an EMBL/GenBank/DDBJ whole genome shotgun (WGS) entry which is preliminary data.</text>
</comment>
<dbReference type="AlphaFoldDB" id="A0A4R1GQ21"/>
<evidence type="ECO:0000313" key="2">
    <source>
        <dbReference type="EMBL" id="TCK09561.1"/>
    </source>
</evidence>
<dbReference type="PANTHER" id="PTHR35024:SF4">
    <property type="entry name" value="POLYMER-FORMING CYTOSKELETAL PROTEIN"/>
    <property type="match status" value="1"/>
</dbReference>
<accession>A0A4R1GQ21</accession>
<reference evidence="2 3" key="1">
    <citation type="submission" date="2019-03" db="EMBL/GenBank/DDBJ databases">
        <title>Genomic Encyclopedia of Archaeal and Bacterial Type Strains, Phase II (KMG-II): from individual species to whole genera.</title>
        <authorList>
            <person name="Goeker M."/>
        </authorList>
    </citation>
    <scope>NUCLEOTIDE SEQUENCE [LARGE SCALE GENOMIC DNA]</scope>
    <source>
        <strain evidence="2 3">DSM 27697</strain>
    </source>
</reference>
<protein>
    <submittedName>
        <fullName evidence="2">Cytoskeletal protein CcmA (Bactofilin family)</fullName>
    </submittedName>
</protein>
<sequence length="176" mass="19315">MGIIKRNVSAKSNRSAVTIIAQGNRFHGETSISGKMHVDGEFEGSIDSSDDISIGKAGRICGRIRAHAVNVSGVLEGELICDSLHIERGGHVCANVFCTTLSIDPDATFIGERRLPGENRLTWESQARKLESTYVETEVDRGVDMEFESEVESGDYFDPDDNLIDSLPDRITLSRK</sequence>